<comment type="caution">
    <text evidence="2">The sequence shown here is derived from an EMBL/GenBank/DDBJ whole genome shotgun (WGS) entry which is preliminary data.</text>
</comment>
<keyword evidence="1" id="KW-1133">Transmembrane helix</keyword>
<evidence type="ECO:0000313" key="2">
    <source>
        <dbReference type="EMBL" id="KAL3766517.1"/>
    </source>
</evidence>
<sequence length="481" mass="55549">MSRIVFSSLLRLSVGYMFLVCLFLVIVQAESVIQIFFDVLALEFVERIDDVIYALSKRGKRVWSSRYWFPKDYIPAFGPSSHHGFTHQHCTGFLGRKLRNATADDKPCMYCIKDNRAHIKLLVRIVYFLNICVSVGLLAYVTIAQQAGSFRCNKILVSFGDELWENAYVSVNGVKESRLLIYSHFNGIYRQDGTTKDGRPRYIEQNKEKGEEYDKHKVIPAEIIYCTKIKAWVFQHEHIQTSANPVDENPCSWLLRSESTDSFDLIQVAKESRWFVWKGLIESITEVSLECTDCNGSVDCNYNGDCLNKKCICNEGYFGALCQFTTPCNSMRNTGGRPIYVIRNMSGKPICLQLLGYYGNEYDDQISFTYRPTPPDTNAITGIVPWHSHTEFPFNDDDFFWEETYNVFDQIQNNYTFVLHYTGRRWYVGSITGNESGDIFPPKLDDPPLFREGGKYHAFWDYAFGKTARRQQHIPNQRANL</sequence>
<feature type="transmembrane region" description="Helical" evidence="1">
    <location>
        <begin position="6"/>
        <end position="27"/>
    </location>
</feature>
<evidence type="ECO:0008006" key="4">
    <source>
        <dbReference type="Google" id="ProtNLM"/>
    </source>
</evidence>
<name>A0ABD3MST2_9STRA</name>
<keyword evidence="1" id="KW-0472">Membrane</keyword>
<dbReference type="Gene3D" id="2.10.25.10">
    <property type="entry name" value="Laminin"/>
    <property type="match status" value="1"/>
</dbReference>
<accession>A0ABD3MST2</accession>
<dbReference type="EMBL" id="JALLBG020000084">
    <property type="protein sequence ID" value="KAL3766517.1"/>
    <property type="molecule type" value="Genomic_DNA"/>
</dbReference>
<organism evidence="2 3">
    <name type="scientific">Discostella pseudostelligera</name>
    <dbReference type="NCBI Taxonomy" id="259834"/>
    <lineage>
        <taxon>Eukaryota</taxon>
        <taxon>Sar</taxon>
        <taxon>Stramenopiles</taxon>
        <taxon>Ochrophyta</taxon>
        <taxon>Bacillariophyta</taxon>
        <taxon>Coscinodiscophyceae</taxon>
        <taxon>Thalassiosirophycidae</taxon>
        <taxon>Stephanodiscales</taxon>
        <taxon>Stephanodiscaceae</taxon>
        <taxon>Discostella</taxon>
    </lineage>
</organism>
<proteinExistence type="predicted"/>
<keyword evidence="1" id="KW-0812">Transmembrane</keyword>
<gene>
    <name evidence="2" type="ORF">ACHAWU_000312</name>
</gene>
<keyword evidence="3" id="KW-1185">Reference proteome</keyword>
<dbReference type="Proteomes" id="UP001530293">
    <property type="component" value="Unassembled WGS sequence"/>
</dbReference>
<evidence type="ECO:0000256" key="1">
    <source>
        <dbReference type="SAM" id="Phobius"/>
    </source>
</evidence>
<feature type="transmembrane region" description="Helical" evidence="1">
    <location>
        <begin position="121"/>
        <end position="143"/>
    </location>
</feature>
<protein>
    <recommendedName>
        <fullName evidence="4">EGF-like domain-containing protein</fullName>
    </recommendedName>
</protein>
<evidence type="ECO:0000313" key="3">
    <source>
        <dbReference type="Proteomes" id="UP001530293"/>
    </source>
</evidence>
<reference evidence="2 3" key="1">
    <citation type="submission" date="2024-10" db="EMBL/GenBank/DDBJ databases">
        <title>Updated reference genomes for cyclostephanoid diatoms.</title>
        <authorList>
            <person name="Roberts W.R."/>
            <person name="Alverson A.J."/>
        </authorList>
    </citation>
    <scope>NUCLEOTIDE SEQUENCE [LARGE SCALE GENOMIC DNA]</scope>
    <source>
        <strain evidence="2 3">AJA232-27</strain>
    </source>
</reference>
<dbReference type="AlphaFoldDB" id="A0ABD3MST2"/>